<dbReference type="AlphaFoldDB" id="A0AAV2T3G9"/>
<organism evidence="2 3">
    <name type="scientific">Calicophoron daubneyi</name>
    <name type="common">Rumen fluke</name>
    <name type="synonym">Paramphistomum daubneyi</name>
    <dbReference type="NCBI Taxonomy" id="300641"/>
    <lineage>
        <taxon>Eukaryota</taxon>
        <taxon>Metazoa</taxon>
        <taxon>Spiralia</taxon>
        <taxon>Lophotrochozoa</taxon>
        <taxon>Platyhelminthes</taxon>
        <taxon>Trematoda</taxon>
        <taxon>Digenea</taxon>
        <taxon>Plagiorchiida</taxon>
        <taxon>Pronocephalata</taxon>
        <taxon>Paramphistomoidea</taxon>
        <taxon>Paramphistomidae</taxon>
        <taxon>Calicophoron</taxon>
    </lineage>
</organism>
<dbReference type="EMBL" id="CAXLJL010000068">
    <property type="protein sequence ID" value="CAL5130621.1"/>
    <property type="molecule type" value="Genomic_DNA"/>
</dbReference>
<accession>A0AAV2T3G9</accession>
<dbReference type="Gene3D" id="1.25.40.20">
    <property type="entry name" value="Ankyrin repeat-containing domain"/>
    <property type="match status" value="1"/>
</dbReference>
<evidence type="ECO:0000313" key="2">
    <source>
        <dbReference type="EMBL" id="CAL5130621.1"/>
    </source>
</evidence>
<gene>
    <name evidence="2" type="ORF">CDAUBV1_LOCUS2797</name>
</gene>
<protein>
    <recommendedName>
        <fullName evidence="4">ANK_REP_REGION domain-containing protein</fullName>
    </recommendedName>
</protein>
<reference evidence="2" key="1">
    <citation type="submission" date="2024-06" db="EMBL/GenBank/DDBJ databases">
        <authorList>
            <person name="Liu X."/>
            <person name="Lenzi L."/>
            <person name="Haldenby T S."/>
            <person name="Uol C."/>
        </authorList>
    </citation>
    <scope>NUCLEOTIDE SEQUENCE</scope>
</reference>
<dbReference type="PROSITE" id="PS50088">
    <property type="entry name" value="ANK_REPEAT"/>
    <property type="match status" value="1"/>
</dbReference>
<name>A0AAV2T3G9_CALDB</name>
<feature type="repeat" description="ANK" evidence="1">
    <location>
        <begin position="75"/>
        <end position="107"/>
    </location>
</feature>
<proteinExistence type="predicted"/>
<keyword evidence="1" id="KW-0040">ANK repeat</keyword>
<dbReference type="InterPro" id="IPR029048">
    <property type="entry name" value="HSP70_C_sf"/>
</dbReference>
<sequence>MDKDVSKLTNSIYSGQLTEVYKLNSEPTVAEYMNEVRSVDRCQKMNIELLTALGLKDYIEKAVDRGYDVKCAGVDGCTLLHHASMWNRTDLIKYLYFSDAELFAKNRQNETAHDLVSKYDQKEADYMLQWVECRQEFLALLQQTRTILASLGKSEFSKEEKKVAEAACADGEIWVQKNRDASLDAIRTKKEHIELIVEPFFREKLRS</sequence>
<dbReference type="Gene3D" id="1.20.1270.10">
    <property type="match status" value="1"/>
</dbReference>
<dbReference type="InterPro" id="IPR036770">
    <property type="entry name" value="Ankyrin_rpt-contain_sf"/>
</dbReference>
<evidence type="ECO:0008006" key="4">
    <source>
        <dbReference type="Google" id="ProtNLM"/>
    </source>
</evidence>
<evidence type="ECO:0000313" key="3">
    <source>
        <dbReference type="Proteomes" id="UP001497525"/>
    </source>
</evidence>
<comment type="caution">
    <text evidence="2">The sequence shown here is derived from an EMBL/GenBank/DDBJ whole genome shotgun (WGS) entry which is preliminary data.</text>
</comment>
<evidence type="ECO:0000256" key="1">
    <source>
        <dbReference type="PROSITE-ProRule" id="PRU00023"/>
    </source>
</evidence>
<dbReference type="Proteomes" id="UP001497525">
    <property type="component" value="Unassembled WGS sequence"/>
</dbReference>
<dbReference type="SUPFAM" id="SSF48403">
    <property type="entry name" value="Ankyrin repeat"/>
    <property type="match status" value="1"/>
</dbReference>
<dbReference type="InterPro" id="IPR002110">
    <property type="entry name" value="Ankyrin_rpt"/>
</dbReference>